<protein>
    <submittedName>
        <fullName evidence="2">Uncharacterized protein</fullName>
    </submittedName>
</protein>
<reference evidence="2 3" key="1">
    <citation type="submission" date="2024-02" db="EMBL/GenBank/DDBJ databases">
        <authorList>
            <person name="Chen Y."/>
            <person name="Shah S."/>
            <person name="Dougan E. K."/>
            <person name="Thang M."/>
            <person name="Chan C."/>
        </authorList>
    </citation>
    <scope>NUCLEOTIDE SEQUENCE [LARGE SCALE GENOMIC DNA]</scope>
</reference>
<gene>
    <name evidence="2" type="ORF">CCMP2556_LOCUS23415</name>
</gene>
<proteinExistence type="predicted"/>
<feature type="compositionally biased region" description="Basic and acidic residues" evidence="1">
    <location>
        <begin position="92"/>
        <end position="105"/>
    </location>
</feature>
<dbReference type="EMBL" id="CAXAMN010014891">
    <property type="protein sequence ID" value="CAK9044520.1"/>
    <property type="molecule type" value="Genomic_DNA"/>
</dbReference>
<evidence type="ECO:0000313" key="3">
    <source>
        <dbReference type="Proteomes" id="UP001642484"/>
    </source>
</evidence>
<accession>A0ABP0LZ73</accession>
<dbReference type="PROSITE" id="PS51257">
    <property type="entry name" value="PROKAR_LIPOPROTEIN"/>
    <property type="match status" value="1"/>
</dbReference>
<organism evidence="2 3">
    <name type="scientific">Durusdinium trenchii</name>
    <dbReference type="NCBI Taxonomy" id="1381693"/>
    <lineage>
        <taxon>Eukaryota</taxon>
        <taxon>Sar</taxon>
        <taxon>Alveolata</taxon>
        <taxon>Dinophyceae</taxon>
        <taxon>Suessiales</taxon>
        <taxon>Symbiodiniaceae</taxon>
        <taxon>Durusdinium</taxon>
    </lineage>
</organism>
<name>A0ABP0LZ73_9DINO</name>
<sequence>MLGARELCTEEQFDCLAGVFARCAGSSCFSFVAGCPGPATATATNSAVRLDALCLDVQEKRFIQPIIVEAHGRSATEVPFLLIAFPAGVSRTEGKSSHSETDHAARHCTNPCAPS</sequence>
<evidence type="ECO:0000313" key="2">
    <source>
        <dbReference type="EMBL" id="CAK9044520.1"/>
    </source>
</evidence>
<comment type="caution">
    <text evidence="2">The sequence shown here is derived from an EMBL/GenBank/DDBJ whole genome shotgun (WGS) entry which is preliminary data.</text>
</comment>
<dbReference type="Proteomes" id="UP001642484">
    <property type="component" value="Unassembled WGS sequence"/>
</dbReference>
<keyword evidence="3" id="KW-1185">Reference proteome</keyword>
<feature type="region of interest" description="Disordered" evidence="1">
    <location>
        <begin position="91"/>
        <end position="115"/>
    </location>
</feature>
<evidence type="ECO:0000256" key="1">
    <source>
        <dbReference type="SAM" id="MobiDB-lite"/>
    </source>
</evidence>